<gene>
    <name evidence="11" type="ORF">L211DRAFT_804901</name>
</gene>
<keyword evidence="7 9" id="KW-0472">Membrane</keyword>
<feature type="non-terminal residue" evidence="11">
    <location>
        <position position="533"/>
    </location>
</feature>
<name>A0A3N4LTB3_9PEZI</name>
<feature type="transmembrane region" description="Helical" evidence="9">
    <location>
        <begin position="76"/>
        <end position="96"/>
    </location>
</feature>
<evidence type="ECO:0000256" key="3">
    <source>
        <dbReference type="ARBA" id="ARBA00022692"/>
    </source>
</evidence>
<dbReference type="PANTHER" id="PTHR12174:SF23">
    <property type="entry name" value="MINOR HISTOCOMPATIBILITY ANTIGEN H13"/>
    <property type="match status" value="1"/>
</dbReference>
<evidence type="ECO:0000256" key="5">
    <source>
        <dbReference type="ARBA" id="ARBA00022824"/>
    </source>
</evidence>
<feature type="region of interest" description="Disordered" evidence="8">
    <location>
        <begin position="471"/>
        <end position="533"/>
    </location>
</feature>
<dbReference type="InParanoid" id="A0A3N4LTB3"/>
<keyword evidence="12" id="KW-1185">Reference proteome</keyword>
<dbReference type="SMART" id="SM00730">
    <property type="entry name" value="PSN"/>
    <property type="match status" value="1"/>
</dbReference>
<sequence length="533" mass="58745">MPLVQTYTHLLLTALLPIVTGAHASLGRPNNVRPPSKKPKDNLTTPSPQGDHDDEDDDDDEEGPKTVETLTPRDAMLFPVTAGIMLGGLYLIINYLDDPTILSKILTWYFVLVGTFAVGKFCADSLGVVVSLVFPRQWSHLVGGKRRVYVAGHDRYKLLVSGEGNSEAGIEIEKLNPFPRSILPIPKSLYATIWFYRRALLAKWAVVFKLGRGKDNTTRTTFWVGDIIGLIIGLVCVAGYIISEKHWIGTNIMGVSFAYGAMQLISPTTFGTATLLLSLLFFYDIYFVFYTPLMVTVATSLDVPIKLLFPRPAPEGSQLDKHPLAMLGLGDVVLPGIMISMALRFDFWRWCEARKIKESKAAGAEAASGAAFTPSKAQLPVFVKPTGTWGERLWNCGGKDVGGIFPKTYFFASIGGYVVGMLVTLYVMHVWNHAQPALLYLVPGVLGGVWGTAVVRREVGMAWGYTEEVKVDENEKKKEKEEKEKEKEKGKKGKAEGKTIVEKKAGENEHAGEPSPTNTESDKQQEGDQDELE</sequence>
<proteinExistence type="inferred from homology"/>
<dbReference type="GO" id="GO:0098554">
    <property type="term" value="C:cytoplasmic side of endoplasmic reticulum membrane"/>
    <property type="evidence" value="ECO:0007669"/>
    <property type="project" value="TreeGrafter"/>
</dbReference>
<feature type="transmembrane region" description="Helical" evidence="9">
    <location>
        <begin position="287"/>
        <end position="305"/>
    </location>
</feature>
<feature type="compositionally biased region" description="Acidic residues" evidence="8">
    <location>
        <begin position="52"/>
        <end position="62"/>
    </location>
</feature>
<feature type="transmembrane region" description="Helical" evidence="9">
    <location>
        <begin position="108"/>
        <end position="134"/>
    </location>
</feature>
<dbReference type="OrthoDB" id="29661at2759"/>
<keyword evidence="10" id="KW-0732">Signal</keyword>
<dbReference type="GO" id="GO:0042500">
    <property type="term" value="F:aspartic endopeptidase activity, intramembrane cleaving"/>
    <property type="evidence" value="ECO:0007669"/>
    <property type="project" value="InterPro"/>
</dbReference>
<keyword evidence="4" id="KW-0378">Hydrolase</keyword>
<feature type="region of interest" description="Disordered" evidence="8">
    <location>
        <begin position="26"/>
        <end position="70"/>
    </location>
</feature>
<accession>A0A3N4LTB3</accession>
<evidence type="ECO:0000256" key="1">
    <source>
        <dbReference type="ARBA" id="ARBA00004477"/>
    </source>
</evidence>
<dbReference type="InterPro" id="IPR006639">
    <property type="entry name" value="Preselin/SPP"/>
</dbReference>
<evidence type="ECO:0008006" key="13">
    <source>
        <dbReference type="Google" id="ProtNLM"/>
    </source>
</evidence>
<feature type="chain" id="PRO_5018001661" description="Peptidase A22B, signal peptide peptidase" evidence="10">
    <location>
        <begin position="25"/>
        <end position="533"/>
    </location>
</feature>
<feature type="transmembrane region" description="Helical" evidence="9">
    <location>
        <begin position="262"/>
        <end position="282"/>
    </location>
</feature>
<evidence type="ECO:0000256" key="10">
    <source>
        <dbReference type="SAM" id="SignalP"/>
    </source>
</evidence>
<dbReference type="GO" id="GO:0098553">
    <property type="term" value="C:lumenal side of endoplasmic reticulum membrane"/>
    <property type="evidence" value="ECO:0007669"/>
    <property type="project" value="TreeGrafter"/>
</dbReference>
<feature type="signal peptide" evidence="10">
    <location>
        <begin position="1"/>
        <end position="24"/>
    </location>
</feature>
<dbReference type="GO" id="GO:0033619">
    <property type="term" value="P:membrane protein proteolysis"/>
    <property type="evidence" value="ECO:0007669"/>
    <property type="project" value="TreeGrafter"/>
</dbReference>
<protein>
    <recommendedName>
        <fullName evidence="13">Peptidase A22B, signal peptide peptidase</fullName>
    </recommendedName>
</protein>
<dbReference type="STRING" id="1051890.A0A3N4LTB3"/>
<evidence type="ECO:0000313" key="11">
    <source>
        <dbReference type="EMBL" id="RPB26174.1"/>
    </source>
</evidence>
<keyword evidence="6 9" id="KW-1133">Transmembrane helix</keyword>
<dbReference type="Pfam" id="PF04258">
    <property type="entry name" value="Peptidase_A22B"/>
    <property type="match status" value="1"/>
</dbReference>
<dbReference type="EMBL" id="ML121535">
    <property type="protein sequence ID" value="RPB26174.1"/>
    <property type="molecule type" value="Genomic_DNA"/>
</dbReference>
<evidence type="ECO:0000256" key="8">
    <source>
        <dbReference type="SAM" id="MobiDB-lite"/>
    </source>
</evidence>
<dbReference type="Proteomes" id="UP000267821">
    <property type="component" value="Unassembled WGS sequence"/>
</dbReference>
<dbReference type="InterPro" id="IPR007369">
    <property type="entry name" value="Peptidase_A22B_SPP"/>
</dbReference>
<feature type="transmembrane region" description="Helical" evidence="9">
    <location>
        <begin position="325"/>
        <end position="347"/>
    </location>
</feature>
<evidence type="ECO:0000313" key="12">
    <source>
        <dbReference type="Proteomes" id="UP000267821"/>
    </source>
</evidence>
<evidence type="ECO:0000256" key="6">
    <source>
        <dbReference type="ARBA" id="ARBA00022989"/>
    </source>
</evidence>
<evidence type="ECO:0000256" key="7">
    <source>
        <dbReference type="ARBA" id="ARBA00023136"/>
    </source>
</evidence>
<feature type="transmembrane region" description="Helical" evidence="9">
    <location>
        <begin position="222"/>
        <end position="242"/>
    </location>
</feature>
<feature type="compositionally biased region" description="Basic and acidic residues" evidence="8">
    <location>
        <begin position="471"/>
        <end position="512"/>
    </location>
</feature>
<keyword evidence="5" id="KW-0256">Endoplasmic reticulum</keyword>
<dbReference type="FunCoup" id="A0A3N4LTB3">
    <property type="interactions" value="15"/>
</dbReference>
<organism evidence="11 12">
    <name type="scientific">Terfezia boudieri ATCC MYA-4762</name>
    <dbReference type="NCBI Taxonomy" id="1051890"/>
    <lineage>
        <taxon>Eukaryota</taxon>
        <taxon>Fungi</taxon>
        <taxon>Dikarya</taxon>
        <taxon>Ascomycota</taxon>
        <taxon>Pezizomycotina</taxon>
        <taxon>Pezizomycetes</taxon>
        <taxon>Pezizales</taxon>
        <taxon>Pezizaceae</taxon>
        <taxon>Terfezia</taxon>
    </lineage>
</organism>
<comment type="similarity">
    <text evidence="2">Belongs to the peptidase A22B family.</text>
</comment>
<comment type="subcellular location">
    <subcellularLocation>
        <location evidence="1">Endoplasmic reticulum membrane</location>
        <topology evidence="1">Multi-pass membrane protein</topology>
    </subcellularLocation>
</comment>
<evidence type="ECO:0000256" key="4">
    <source>
        <dbReference type="ARBA" id="ARBA00022801"/>
    </source>
</evidence>
<evidence type="ECO:0000256" key="2">
    <source>
        <dbReference type="ARBA" id="ARBA00006859"/>
    </source>
</evidence>
<dbReference type="PANTHER" id="PTHR12174">
    <property type="entry name" value="SIGNAL PEPTIDE PEPTIDASE"/>
    <property type="match status" value="1"/>
</dbReference>
<feature type="transmembrane region" description="Helical" evidence="9">
    <location>
        <begin position="437"/>
        <end position="455"/>
    </location>
</feature>
<dbReference type="GO" id="GO:0006465">
    <property type="term" value="P:signal peptide processing"/>
    <property type="evidence" value="ECO:0007669"/>
    <property type="project" value="TreeGrafter"/>
</dbReference>
<reference evidence="11 12" key="1">
    <citation type="journal article" date="2018" name="Nat. Ecol. Evol.">
        <title>Pezizomycetes genomes reveal the molecular basis of ectomycorrhizal truffle lifestyle.</title>
        <authorList>
            <person name="Murat C."/>
            <person name="Payen T."/>
            <person name="Noel B."/>
            <person name="Kuo A."/>
            <person name="Morin E."/>
            <person name="Chen J."/>
            <person name="Kohler A."/>
            <person name="Krizsan K."/>
            <person name="Balestrini R."/>
            <person name="Da Silva C."/>
            <person name="Montanini B."/>
            <person name="Hainaut M."/>
            <person name="Levati E."/>
            <person name="Barry K.W."/>
            <person name="Belfiori B."/>
            <person name="Cichocki N."/>
            <person name="Clum A."/>
            <person name="Dockter R.B."/>
            <person name="Fauchery L."/>
            <person name="Guy J."/>
            <person name="Iotti M."/>
            <person name="Le Tacon F."/>
            <person name="Lindquist E.A."/>
            <person name="Lipzen A."/>
            <person name="Malagnac F."/>
            <person name="Mello A."/>
            <person name="Molinier V."/>
            <person name="Miyauchi S."/>
            <person name="Poulain J."/>
            <person name="Riccioni C."/>
            <person name="Rubini A."/>
            <person name="Sitrit Y."/>
            <person name="Splivallo R."/>
            <person name="Traeger S."/>
            <person name="Wang M."/>
            <person name="Zifcakova L."/>
            <person name="Wipf D."/>
            <person name="Zambonelli A."/>
            <person name="Paolocci F."/>
            <person name="Nowrousian M."/>
            <person name="Ottonello S."/>
            <person name="Baldrian P."/>
            <person name="Spatafora J.W."/>
            <person name="Henrissat B."/>
            <person name="Nagy L.G."/>
            <person name="Aury J.M."/>
            <person name="Wincker P."/>
            <person name="Grigoriev I.V."/>
            <person name="Bonfante P."/>
            <person name="Martin F.M."/>
        </authorList>
    </citation>
    <scope>NUCLEOTIDE SEQUENCE [LARGE SCALE GENOMIC DNA]</scope>
    <source>
        <strain evidence="11 12">ATCC MYA-4762</strain>
    </source>
</reference>
<evidence type="ECO:0000256" key="9">
    <source>
        <dbReference type="SAM" id="Phobius"/>
    </source>
</evidence>
<keyword evidence="3 9" id="KW-0812">Transmembrane</keyword>
<dbReference type="AlphaFoldDB" id="A0A3N4LTB3"/>
<feature type="transmembrane region" description="Helical" evidence="9">
    <location>
        <begin position="409"/>
        <end position="431"/>
    </location>
</feature>